<feature type="compositionally biased region" description="Polar residues" evidence="1">
    <location>
        <begin position="1"/>
        <end position="11"/>
    </location>
</feature>
<dbReference type="Proteomes" id="UP000031390">
    <property type="component" value="Unassembled WGS sequence"/>
</dbReference>
<evidence type="ECO:0000256" key="1">
    <source>
        <dbReference type="SAM" id="MobiDB-lite"/>
    </source>
</evidence>
<gene>
    <name evidence="2" type="ORF">MCC93_12220</name>
</gene>
<feature type="region of interest" description="Disordered" evidence="1">
    <location>
        <begin position="1"/>
        <end position="33"/>
    </location>
</feature>
<dbReference type="AlphaFoldDB" id="A0A0C1H1S8"/>
<accession>A0A0C1H1S8</accession>
<reference evidence="2 3" key="1">
    <citation type="submission" date="2014-12" db="EMBL/GenBank/DDBJ databases">
        <title>Genome sequence of Morococcus cerebrosus.</title>
        <authorList>
            <person name="Shin S.-K."/>
            <person name="Yi H."/>
        </authorList>
    </citation>
    <scope>NUCLEOTIDE SEQUENCE [LARGE SCALE GENOMIC DNA]</scope>
    <source>
        <strain evidence="2 3">CIP 81.93</strain>
    </source>
</reference>
<name>A0A0C1H1S8_9NEIS</name>
<dbReference type="EMBL" id="JUFZ01000045">
    <property type="protein sequence ID" value="KIC08077.1"/>
    <property type="molecule type" value="Genomic_DNA"/>
</dbReference>
<proteinExistence type="predicted"/>
<sequence length="57" mass="6537">MKRATISQPTVRKQPEPLPAKQRSSENAQSGFQTTFLIFKQHIRPKNAAAHRQHSKQ</sequence>
<comment type="caution">
    <text evidence="2">The sequence shown here is derived from an EMBL/GenBank/DDBJ whole genome shotgun (WGS) entry which is preliminary data.</text>
</comment>
<protein>
    <submittedName>
        <fullName evidence="2">Uncharacterized protein</fullName>
    </submittedName>
</protein>
<evidence type="ECO:0000313" key="2">
    <source>
        <dbReference type="EMBL" id="KIC08077.1"/>
    </source>
</evidence>
<evidence type="ECO:0000313" key="3">
    <source>
        <dbReference type="Proteomes" id="UP000031390"/>
    </source>
</evidence>
<organism evidence="2 3">
    <name type="scientific">Morococcus cerebrosus</name>
    <dbReference type="NCBI Taxonomy" id="1056807"/>
    <lineage>
        <taxon>Bacteria</taxon>
        <taxon>Pseudomonadati</taxon>
        <taxon>Pseudomonadota</taxon>
        <taxon>Betaproteobacteria</taxon>
        <taxon>Neisseriales</taxon>
        <taxon>Neisseriaceae</taxon>
        <taxon>Morococcus</taxon>
    </lineage>
</organism>